<dbReference type="EMBL" id="KZ308256">
    <property type="protein sequence ID" value="KAG8225879.1"/>
    <property type="molecule type" value="Genomic_DNA"/>
</dbReference>
<dbReference type="PROSITE" id="PS50853">
    <property type="entry name" value="FN3"/>
    <property type="match status" value="1"/>
</dbReference>
<dbReference type="InterPro" id="IPR036116">
    <property type="entry name" value="FN3_sf"/>
</dbReference>
<dbReference type="AlphaFoldDB" id="A0A8K0K0B7"/>
<reference evidence="2" key="2">
    <citation type="submission" date="2017-10" db="EMBL/GenBank/DDBJ databases">
        <title>Ladona fulva Genome sequencing and assembly.</title>
        <authorList>
            <person name="Murali S."/>
            <person name="Richards S."/>
            <person name="Bandaranaike D."/>
            <person name="Bellair M."/>
            <person name="Blankenburg K."/>
            <person name="Chao H."/>
            <person name="Dinh H."/>
            <person name="Doddapaneni H."/>
            <person name="Dugan-Rocha S."/>
            <person name="Elkadiri S."/>
            <person name="Gnanaolivu R."/>
            <person name="Hernandez B."/>
            <person name="Skinner E."/>
            <person name="Javaid M."/>
            <person name="Lee S."/>
            <person name="Li M."/>
            <person name="Ming W."/>
            <person name="Munidasa M."/>
            <person name="Muniz J."/>
            <person name="Nguyen L."/>
            <person name="Hughes D."/>
            <person name="Osuji N."/>
            <person name="Pu L.-L."/>
            <person name="Puazo M."/>
            <person name="Qu C."/>
            <person name="Quiroz J."/>
            <person name="Raj R."/>
            <person name="Weissenberger G."/>
            <person name="Xin Y."/>
            <person name="Zou X."/>
            <person name="Han Y."/>
            <person name="Worley K."/>
            <person name="Muzny D."/>
            <person name="Gibbs R."/>
        </authorList>
    </citation>
    <scope>NUCLEOTIDE SEQUENCE</scope>
    <source>
        <strain evidence="2">Sampled in the wild</strain>
    </source>
</reference>
<dbReference type="OrthoDB" id="6138780at2759"/>
<evidence type="ECO:0000313" key="2">
    <source>
        <dbReference type="EMBL" id="KAG8225879.1"/>
    </source>
</evidence>
<dbReference type="Gene3D" id="2.60.40.10">
    <property type="entry name" value="Immunoglobulins"/>
    <property type="match status" value="1"/>
</dbReference>
<feature type="domain" description="Fibronectin type-III" evidence="1">
    <location>
        <begin position="49"/>
        <end position="86"/>
    </location>
</feature>
<proteinExistence type="predicted"/>
<gene>
    <name evidence="2" type="ORF">J437_LFUL006039</name>
</gene>
<reference evidence="2" key="1">
    <citation type="submission" date="2013-04" db="EMBL/GenBank/DDBJ databases">
        <authorList>
            <person name="Qu J."/>
            <person name="Murali S.C."/>
            <person name="Bandaranaike D."/>
            <person name="Bellair M."/>
            <person name="Blankenburg K."/>
            <person name="Chao H."/>
            <person name="Dinh H."/>
            <person name="Doddapaneni H."/>
            <person name="Downs B."/>
            <person name="Dugan-Rocha S."/>
            <person name="Elkadiri S."/>
            <person name="Gnanaolivu R.D."/>
            <person name="Hernandez B."/>
            <person name="Javaid M."/>
            <person name="Jayaseelan J.C."/>
            <person name="Lee S."/>
            <person name="Li M."/>
            <person name="Ming W."/>
            <person name="Munidasa M."/>
            <person name="Muniz J."/>
            <person name="Nguyen L."/>
            <person name="Ongeri F."/>
            <person name="Osuji N."/>
            <person name="Pu L.-L."/>
            <person name="Puazo M."/>
            <person name="Qu C."/>
            <person name="Quiroz J."/>
            <person name="Raj R."/>
            <person name="Weissenberger G."/>
            <person name="Xin Y."/>
            <person name="Zou X."/>
            <person name="Han Y."/>
            <person name="Richards S."/>
            <person name="Worley K."/>
            <person name="Muzny D."/>
            <person name="Gibbs R."/>
        </authorList>
    </citation>
    <scope>NUCLEOTIDE SEQUENCE</scope>
    <source>
        <strain evidence="2">Sampled in the wild</strain>
    </source>
</reference>
<accession>A0A8K0K0B7</accession>
<evidence type="ECO:0000313" key="3">
    <source>
        <dbReference type="Proteomes" id="UP000792457"/>
    </source>
</evidence>
<protein>
    <recommendedName>
        <fullName evidence="1">Fibronectin type-III domain-containing protein</fullName>
    </recommendedName>
</protein>
<dbReference type="Proteomes" id="UP000792457">
    <property type="component" value="Unassembled WGS sequence"/>
</dbReference>
<name>A0A8K0K0B7_LADFU</name>
<sequence>MKIGLIAGALLRYHKAIAVEPGRKSIGKILFKDVKEFHLRKSKLNVPDPPGRPLIMGFTSRTVHLSWAPSLDTHNSPVKYYIIEMR</sequence>
<organism evidence="2 3">
    <name type="scientific">Ladona fulva</name>
    <name type="common">Scarce chaser dragonfly</name>
    <name type="synonym">Libellula fulva</name>
    <dbReference type="NCBI Taxonomy" id="123851"/>
    <lineage>
        <taxon>Eukaryota</taxon>
        <taxon>Metazoa</taxon>
        <taxon>Ecdysozoa</taxon>
        <taxon>Arthropoda</taxon>
        <taxon>Hexapoda</taxon>
        <taxon>Insecta</taxon>
        <taxon>Pterygota</taxon>
        <taxon>Palaeoptera</taxon>
        <taxon>Odonata</taxon>
        <taxon>Epiprocta</taxon>
        <taxon>Anisoptera</taxon>
        <taxon>Libelluloidea</taxon>
        <taxon>Libellulidae</taxon>
        <taxon>Ladona</taxon>
    </lineage>
</organism>
<comment type="caution">
    <text evidence="2">The sequence shown here is derived from an EMBL/GenBank/DDBJ whole genome shotgun (WGS) entry which is preliminary data.</text>
</comment>
<dbReference type="InterPro" id="IPR013783">
    <property type="entry name" value="Ig-like_fold"/>
</dbReference>
<evidence type="ECO:0000259" key="1">
    <source>
        <dbReference type="PROSITE" id="PS50853"/>
    </source>
</evidence>
<dbReference type="CDD" id="cd00063">
    <property type="entry name" value="FN3"/>
    <property type="match status" value="1"/>
</dbReference>
<dbReference type="InterPro" id="IPR003961">
    <property type="entry name" value="FN3_dom"/>
</dbReference>
<keyword evidence="3" id="KW-1185">Reference proteome</keyword>
<dbReference type="SUPFAM" id="SSF49265">
    <property type="entry name" value="Fibronectin type III"/>
    <property type="match status" value="1"/>
</dbReference>